<dbReference type="InterPro" id="IPR011042">
    <property type="entry name" value="6-blade_b-propeller_TolB-like"/>
</dbReference>
<organism evidence="3 4">
    <name type="scientific">Salipiger mucosus DSM 16094</name>
    <dbReference type="NCBI Taxonomy" id="1123237"/>
    <lineage>
        <taxon>Bacteria</taxon>
        <taxon>Pseudomonadati</taxon>
        <taxon>Pseudomonadota</taxon>
        <taxon>Alphaproteobacteria</taxon>
        <taxon>Rhodobacterales</taxon>
        <taxon>Roseobacteraceae</taxon>
        <taxon>Salipiger</taxon>
    </lineage>
</organism>
<evidence type="ECO:0000313" key="4">
    <source>
        <dbReference type="Proteomes" id="UP000015347"/>
    </source>
</evidence>
<dbReference type="OrthoDB" id="9770043at2"/>
<dbReference type="PANTHER" id="PTHR19328">
    <property type="entry name" value="HEDGEHOG-INTERACTING PROTEIN"/>
    <property type="match status" value="1"/>
</dbReference>
<dbReference type="eggNOG" id="COG2133">
    <property type="taxonomic scope" value="Bacteria"/>
</dbReference>
<keyword evidence="4" id="KW-1185">Reference proteome</keyword>
<dbReference type="InterPro" id="IPR011041">
    <property type="entry name" value="Quinoprot_gluc/sorb_DH_b-prop"/>
</dbReference>
<dbReference type="RefSeq" id="WP_020042718.1">
    <property type="nucleotide sequence ID" value="NZ_KE557273.1"/>
</dbReference>
<reference evidence="4" key="1">
    <citation type="journal article" date="2014" name="Stand. Genomic Sci.">
        <title>Genome sequence of the exopolysaccharide-producing Salipiger mucosus type strain (DSM 16094(T)), a moderately halophilic member of the Roseobacter clade.</title>
        <authorList>
            <person name="Riedel T."/>
            <person name="Spring S."/>
            <person name="Fiebig A."/>
            <person name="Petersen J."/>
            <person name="Kyrpides N.C."/>
            <person name="Goker M."/>
            <person name="Klenk H.P."/>
        </authorList>
    </citation>
    <scope>NUCLEOTIDE SEQUENCE [LARGE SCALE GENOMIC DNA]</scope>
    <source>
        <strain evidence="4">DSM 16094</strain>
    </source>
</reference>
<gene>
    <name evidence="3" type="ORF">Salmuc_01511</name>
</gene>
<dbReference type="PANTHER" id="PTHR19328:SF75">
    <property type="entry name" value="ALDOSE SUGAR DEHYDROGENASE YLII"/>
    <property type="match status" value="1"/>
</dbReference>
<evidence type="ECO:0000313" key="3">
    <source>
        <dbReference type="EMBL" id="EPX86860.1"/>
    </source>
</evidence>
<dbReference type="Gene3D" id="2.120.10.30">
    <property type="entry name" value="TolB, C-terminal domain"/>
    <property type="match status" value="1"/>
</dbReference>
<name>S9S9L9_9RHOB</name>
<proteinExistence type="predicted"/>
<evidence type="ECO:0000256" key="1">
    <source>
        <dbReference type="SAM" id="SignalP"/>
    </source>
</evidence>
<comment type="caution">
    <text evidence="3">The sequence shown here is derived from an EMBL/GenBank/DDBJ whole genome shotgun (WGS) entry which is preliminary data.</text>
</comment>
<dbReference type="SUPFAM" id="SSF50952">
    <property type="entry name" value="Soluble quinoprotein glucose dehydrogenase"/>
    <property type="match status" value="1"/>
</dbReference>
<dbReference type="Proteomes" id="UP000015347">
    <property type="component" value="Unassembled WGS sequence"/>
</dbReference>
<keyword evidence="1" id="KW-0732">Signal</keyword>
<dbReference type="EMBL" id="APVH01000003">
    <property type="protein sequence ID" value="EPX86860.1"/>
    <property type="molecule type" value="Genomic_DNA"/>
</dbReference>
<dbReference type="AlphaFoldDB" id="S9S9L9"/>
<feature type="domain" description="Glucose/Sorbosone dehydrogenase" evidence="2">
    <location>
        <begin position="63"/>
        <end position="399"/>
    </location>
</feature>
<accession>S9S9L9</accession>
<feature type="signal peptide" evidence="1">
    <location>
        <begin position="1"/>
        <end position="22"/>
    </location>
</feature>
<dbReference type="HOGENOM" id="CLU_012253_1_1_5"/>
<dbReference type="Pfam" id="PF07995">
    <property type="entry name" value="GSDH"/>
    <property type="match status" value="1"/>
</dbReference>
<protein>
    <submittedName>
        <fullName evidence="3">PQQ-dependent oxidoreductase, gdhB family</fullName>
    </submittedName>
</protein>
<dbReference type="InterPro" id="IPR012938">
    <property type="entry name" value="Glc/Sorbosone_DH"/>
</dbReference>
<dbReference type="STRING" id="1123237.Salmuc_01511"/>
<feature type="chain" id="PRO_5004569391" evidence="1">
    <location>
        <begin position="23"/>
        <end position="408"/>
    </location>
</feature>
<evidence type="ECO:0000259" key="2">
    <source>
        <dbReference type="Pfam" id="PF07995"/>
    </source>
</evidence>
<sequence length="408" mass="44162">MTAAKITTLTALGALVAGSVLAQEAHEWGRRNADFEPAFPEQTRAEIVVSSYSYETEELATGLEHPWAIEALPDDAGLLVTERSGQLRHVAMDGTVSEPIAGVPEVFNRSAGNSTQAGLLDVKTGPDFAETRHVYLTYSKPMSDGMSVTAAARGTLSEDMTELTGVEDIFVQDPPSASPMHYGSRIVFDGEGHAFVTTGEHFTDEERQMAQELDNTYGKVVRINLDGSVPEDNPFVGDEDAMDAIWSYGHRNVQGAAMREDGTLLTLEHGPAGGDEINIPQPGANYGWPVVAYGTRYGGGPIGSGEPRQEGMEEPAYYWDPVIAPGDMTFYEGEMFPEWEGDLLIGGLVAPGIVRLAWDGDRVSEEERLLREFGRVRDVEVLDDGSFLLATDYGDGQVIHVTRADEGG</sequence>